<evidence type="ECO:0000256" key="5">
    <source>
        <dbReference type="ARBA" id="ARBA00022673"/>
    </source>
</evidence>
<evidence type="ECO:0000256" key="14">
    <source>
        <dbReference type="SAM" id="Phobius"/>
    </source>
</evidence>
<dbReference type="SUPFAM" id="SSF47473">
    <property type="entry name" value="EF-hand"/>
    <property type="match status" value="1"/>
</dbReference>
<keyword evidence="3" id="KW-0597">Phosphoprotein</keyword>
<accession>A0A812L6D1</accession>
<dbReference type="Pfam" id="PF13499">
    <property type="entry name" value="EF-hand_7"/>
    <property type="match status" value="1"/>
</dbReference>
<sequence>VNSEFVRSKTPELHARSGGCRGKLSKILQSTQLMNVMALVILVDACVTVVDVDSRANGSSAPRAVLLLSDLCLCMYTAELLAMIYVGGPRIFLSWSPLLDLIIVMCGYAEILMSQMLPPEEVGKMSLLRALRLVRISRLMRLLRKSRSLKELQKLAIMMSTCFKALLWSFLLCFVVMTLWAMLMVEMLHPLIHSNPDFAGCGDLCFDATSSVMRANLLLFQTVIAGDSWGTIAVPLILKHPETSIIFMGSLLTLVFGVLNLIVAVVIDMFAEARERDMVNLAEELEYELEDDKKYLQRLFDRMDSNNDGELAFEELIAGASKDPEFMSRLRVMDIDQADLQMLFDMVDINGDGMIQPSEFIGPLSRWARDSKTAPRFVKYNLMKMQAQQEELFYMADFYLRSLSDRVDSLAAWQPRGTLVPLWVGSGLTPL</sequence>
<dbReference type="Gene3D" id="1.10.238.10">
    <property type="entry name" value="EF-hand"/>
    <property type="match status" value="1"/>
</dbReference>
<dbReference type="AlphaFoldDB" id="A0A812L6D1"/>
<dbReference type="GO" id="GO:0005891">
    <property type="term" value="C:voltage-gated calcium channel complex"/>
    <property type="evidence" value="ECO:0007669"/>
    <property type="project" value="TreeGrafter"/>
</dbReference>
<feature type="domain" description="EF-hand" evidence="15">
    <location>
        <begin position="291"/>
        <end position="326"/>
    </location>
</feature>
<keyword evidence="13" id="KW-0407">Ion channel</keyword>
<dbReference type="SMART" id="SM00054">
    <property type="entry name" value="EFh"/>
    <property type="match status" value="2"/>
</dbReference>
<keyword evidence="17" id="KW-1185">Reference proteome</keyword>
<keyword evidence="2" id="KW-0813">Transport</keyword>
<dbReference type="InterPro" id="IPR018247">
    <property type="entry name" value="EF_Hand_1_Ca_BS"/>
</dbReference>
<name>A0A812L6D1_9DINO</name>
<keyword evidence="9 14" id="KW-1133">Transmembrane helix</keyword>
<keyword evidence="6 14" id="KW-0812">Transmembrane</keyword>
<keyword evidence="11 14" id="KW-0472">Membrane</keyword>
<feature type="transmembrane region" description="Helical" evidence="14">
    <location>
        <begin position="244"/>
        <end position="267"/>
    </location>
</feature>
<dbReference type="PANTHER" id="PTHR45628">
    <property type="entry name" value="VOLTAGE-DEPENDENT CALCIUM CHANNEL TYPE A SUBUNIT ALPHA-1"/>
    <property type="match status" value="1"/>
</dbReference>
<dbReference type="EMBL" id="CAJNDS010000835">
    <property type="protein sequence ID" value="CAE7236632.1"/>
    <property type="molecule type" value="Genomic_DNA"/>
</dbReference>
<dbReference type="GO" id="GO:0008331">
    <property type="term" value="F:high voltage-gated calcium channel activity"/>
    <property type="evidence" value="ECO:0007669"/>
    <property type="project" value="TreeGrafter"/>
</dbReference>
<feature type="transmembrane region" description="Helical" evidence="14">
    <location>
        <begin position="165"/>
        <end position="185"/>
    </location>
</feature>
<feature type="domain" description="EF-hand" evidence="15">
    <location>
        <begin position="335"/>
        <end position="370"/>
    </location>
</feature>
<keyword evidence="4" id="KW-0109">Calcium transport</keyword>
<comment type="caution">
    <text evidence="16">The sequence shown here is derived from an EMBL/GenBank/DDBJ whole genome shotgun (WGS) entry which is preliminary data.</text>
</comment>
<dbReference type="PROSITE" id="PS50222">
    <property type="entry name" value="EF_HAND_2"/>
    <property type="match status" value="2"/>
</dbReference>
<organism evidence="16 17">
    <name type="scientific">Symbiodinium natans</name>
    <dbReference type="NCBI Taxonomy" id="878477"/>
    <lineage>
        <taxon>Eukaryota</taxon>
        <taxon>Sar</taxon>
        <taxon>Alveolata</taxon>
        <taxon>Dinophyceae</taxon>
        <taxon>Suessiales</taxon>
        <taxon>Symbiodiniaceae</taxon>
        <taxon>Symbiodinium</taxon>
    </lineage>
</organism>
<evidence type="ECO:0000256" key="13">
    <source>
        <dbReference type="ARBA" id="ARBA00023303"/>
    </source>
</evidence>
<dbReference type="InterPro" id="IPR050599">
    <property type="entry name" value="VDCC_alpha-1_subunit"/>
</dbReference>
<comment type="subcellular location">
    <subcellularLocation>
        <location evidence="1">Membrane</location>
        <topology evidence="1">Multi-pass membrane protein</topology>
    </subcellularLocation>
</comment>
<dbReference type="InterPro" id="IPR027359">
    <property type="entry name" value="Volt_channel_dom_sf"/>
</dbReference>
<dbReference type="InterPro" id="IPR002048">
    <property type="entry name" value="EF_hand_dom"/>
</dbReference>
<evidence type="ECO:0000313" key="16">
    <source>
        <dbReference type="EMBL" id="CAE7236632.1"/>
    </source>
</evidence>
<evidence type="ECO:0000256" key="11">
    <source>
        <dbReference type="ARBA" id="ARBA00023136"/>
    </source>
</evidence>
<evidence type="ECO:0000256" key="4">
    <source>
        <dbReference type="ARBA" id="ARBA00022568"/>
    </source>
</evidence>
<evidence type="ECO:0000256" key="10">
    <source>
        <dbReference type="ARBA" id="ARBA00023065"/>
    </source>
</evidence>
<dbReference type="InterPro" id="IPR005821">
    <property type="entry name" value="Ion_trans_dom"/>
</dbReference>
<evidence type="ECO:0000256" key="9">
    <source>
        <dbReference type="ARBA" id="ARBA00022989"/>
    </source>
</evidence>
<dbReference type="PANTHER" id="PTHR45628:SF7">
    <property type="entry name" value="VOLTAGE-DEPENDENT CALCIUM CHANNEL TYPE A SUBUNIT ALPHA-1"/>
    <property type="match status" value="1"/>
</dbReference>
<keyword evidence="10" id="KW-0406">Ion transport</keyword>
<evidence type="ECO:0000256" key="2">
    <source>
        <dbReference type="ARBA" id="ARBA00022448"/>
    </source>
</evidence>
<feature type="transmembrane region" description="Helical" evidence="14">
    <location>
        <begin position="98"/>
        <end position="117"/>
    </location>
</feature>
<evidence type="ECO:0000256" key="12">
    <source>
        <dbReference type="ARBA" id="ARBA00023180"/>
    </source>
</evidence>
<gene>
    <name evidence="16" type="primary">Scn11a</name>
    <name evidence="16" type="ORF">SNAT2548_LOCUS10206</name>
</gene>
<evidence type="ECO:0000256" key="8">
    <source>
        <dbReference type="ARBA" id="ARBA00022882"/>
    </source>
</evidence>
<dbReference type="Gene3D" id="1.20.120.350">
    <property type="entry name" value="Voltage-gated potassium channels. Chain C"/>
    <property type="match status" value="1"/>
</dbReference>
<dbReference type="OrthoDB" id="372421at2759"/>
<dbReference type="Gene3D" id="1.10.287.70">
    <property type="match status" value="1"/>
</dbReference>
<dbReference type="CDD" id="cd00051">
    <property type="entry name" value="EFh"/>
    <property type="match status" value="1"/>
</dbReference>
<keyword evidence="7" id="KW-0106">Calcium</keyword>
<dbReference type="GO" id="GO:0005509">
    <property type="term" value="F:calcium ion binding"/>
    <property type="evidence" value="ECO:0007669"/>
    <property type="project" value="InterPro"/>
</dbReference>
<evidence type="ECO:0000256" key="1">
    <source>
        <dbReference type="ARBA" id="ARBA00004141"/>
    </source>
</evidence>
<keyword evidence="12" id="KW-0325">Glycoprotein</keyword>
<evidence type="ECO:0000256" key="7">
    <source>
        <dbReference type="ARBA" id="ARBA00022837"/>
    </source>
</evidence>
<keyword evidence="8" id="KW-0851">Voltage-gated channel</keyword>
<dbReference type="InterPro" id="IPR011992">
    <property type="entry name" value="EF-hand-dom_pair"/>
</dbReference>
<evidence type="ECO:0000259" key="15">
    <source>
        <dbReference type="PROSITE" id="PS50222"/>
    </source>
</evidence>
<reference evidence="16" key="1">
    <citation type="submission" date="2021-02" db="EMBL/GenBank/DDBJ databases">
        <authorList>
            <person name="Dougan E. K."/>
            <person name="Rhodes N."/>
            <person name="Thang M."/>
            <person name="Chan C."/>
        </authorList>
    </citation>
    <scope>NUCLEOTIDE SEQUENCE</scope>
</reference>
<proteinExistence type="predicted"/>
<feature type="transmembrane region" description="Helical" evidence="14">
    <location>
        <begin position="64"/>
        <end position="86"/>
    </location>
</feature>
<keyword evidence="5" id="KW-0107">Calcium channel</keyword>
<dbReference type="Proteomes" id="UP000604046">
    <property type="component" value="Unassembled WGS sequence"/>
</dbReference>
<evidence type="ECO:0000256" key="3">
    <source>
        <dbReference type="ARBA" id="ARBA00022553"/>
    </source>
</evidence>
<dbReference type="SUPFAM" id="SSF81324">
    <property type="entry name" value="Voltage-gated potassium channels"/>
    <property type="match status" value="1"/>
</dbReference>
<evidence type="ECO:0000313" key="17">
    <source>
        <dbReference type="Proteomes" id="UP000604046"/>
    </source>
</evidence>
<feature type="non-terminal residue" evidence="16">
    <location>
        <position position="431"/>
    </location>
</feature>
<evidence type="ECO:0000256" key="6">
    <source>
        <dbReference type="ARBA" id="ARBA00022692"/>
    </source>
</evidence>
<protein>
    <submittedName>
        <fullName evidence="16">Scn11a protein</fullName>
    </submittedName>
</protein>
<dbReference type="Pfam" id="PF00520">
    <property type="entry name" value="Ion_trans"/>
    <property type="match status" value="1"/>
</dbReference>
<dbReference type="GO" id="GO:0098703">
    <property type="term" value="P:calcium ion import across plasma membrane"/>
    <property type="evidence" value="ECO:0007669"/>
    <property type="project" value="TreeGrafter"/>
</dbReference>
<dbReference type="PROSITE" id="PS00018">
    <property type="entry name" value="EF_HAND_1"/>
    <property type="match status" value="2"/>
</dbReference>